<proteinExistence type="predicted"/>
<organism evidence="1 2">
    <name type="scientific">Bradyrhizobium zhanjiangense</name>
    <dbReference type="NCBI Taxonomy" id="1325107"/>
    <lineage>
        <taxon>Bacteria</taxon>
        <taxon>Pseudomonadati</taxon>
        <taxon>Pseudomonadota</taxon>
        <taxon>Alphaproteobacteria</taxon>
        <taxon>Hyphomicrobiales</taxon>
        <taxon>Nitrobacteraceae</taxon>
        <taxon>Bradyrhizobium</taxon>
    </lineage>
</organism>
<protein>
    <submittedName>
        <fullName evidence="1">Uncharacterized protein</fullName>
    </submittedName>
</protein>
<reference evidence="1 2" key="1">
    <citation type="submission" date="2018-11" db="EMBL/GenBank/DDBJ databases">
        <title>Bradyrhizobium sp. nov., isolated from effective nodules of peanut in China.</title>
        <authorList>
            <person name="Li Y."/>
        </authorList>
    </citation>
    <scope>NUCLEOTIDE SEQUENCE [LARGE SCALE GENOMIC DNA]</scope>
    <source>
        <strain evidence="1 2">CCBAU 51770</strain>
    </source>
</reference>
<gene>
    <name evidence="1" type="ORF">EAS61_37020</name>
</gene>
<dbReference type="AlphaFoldDB" id="A0A4Q0Q8C6"/>
<sequence length="61" mass="6522">MPASKFATAELFQPILDQSEICVNVLDCGAGRGLASIQAQMGLADEWSPSEDVEVDEELVP</sequence>
<dbReference type="EMBL" id="RKMK01000062">
    <property type="protein sequence ID" value="RXG85084.1"/>
    <property type="molecule type" value="Genomic_DNA"/>
</dbReference>
<name>A0A4Q0Q8C6_9BRAD</name>
<accession>A0A4Q0Q8C6</accession>
<evidence type="ECO:0000313" key="2">
    <source>
        <dbReference type="Proteomes" id="UP000290174"/>
    </source>
</evidence>
<comment type="caution">
    <text evidence="1">The sequence shown here is derived from an EMBL/GenBank/DDBJ whole genome shotgun (WGS) entry which is preliminary data.</text>
</comment>
<dbReference type="Proteomes" id="UP000290174">
    <property type="component" value="Unassembled WGS sequence"/>
</dbReference>
<evidence type="ECO:0000313" key="1">
    <source>
        <dbReference type="EMBL" id="RXG85084.1"/>
    </source>
</evidence>